<sequence>MSIEANRQGLTATEESFLVCVDRWVCRQEARYLRERLLDSKLKLNNEAVASLIELREKADRNFPENVRRGREVLGNFFSSEPVRGFVKSIRGVPLYYGSLEYGDPKNLDADVIIACKRNPGPISNMIFDHMVCDGLIEAWKKAGLYRWRQIGNEPHSSLISTSYITNLNQQMIELPEDLDHYMGTLPVILTGHLINSDQKKQLKGLQKDVYDLADKYPLVTVAMNYSMEECLKIRRQRSRRIVL</sequence>
<reference evidence="1 2" key="1">
    <citation type="journal article" date="2016" name="Nat. Commun.">
        <title>Thousands of microbial genomes shed light on interconnected biogeochemical processes in an aquifer system.</title>
        <authorList>
            <person name="Anantharaman K."/>
            <person name="Brown C.T."/>
            <person name="Hug L.A."/>
            <person name="Sharon I."/>
            <person name="Castelle C.J."/>
            <person name="Probst A.J."/>
            <person name="Thomas B.C."/>
            <person name="Singh A."/>
            <person name="Wilkins M.J."/>
            <person name="Karaoz U."/>
            <person name="Brodie E.L."/>
            <person name="Williams K.H."/>
            <person name="Hubbard S.S."/>
            <person name="Banfield J.F."/>
        </authorList>
    </citation>
    <scope>NUCLEOTIDE SEQUENCE [LARGE SCALE GENOMIC DNA]</scope>
</reference>
<dbReference type="AlphaFoldDB" id="A0A1F8CMS4"/>
<accession>A0A1F8CMS4</accession>
<name>A0A1F8CMS4_9BACT</name>
<gene>
    <name evidence="1" type="ORF">A2188_01280</name>
</gene>
<protein>
    <submittedName>
        <fullName evidence="1">Uncharacterized protein</fullName>
    </submittedName>
</protein>
<dbReference type="EMBL" id="MGHU01000014">
    <property type="protein sequence ID" value="OGM77633.1"/>
    <property type="molecule type" value="Genomic_DNA"/>
</dbReference>
<dbReference type="Proteomes" id="UP000179241">
    <property type="component" value="Unassembled WGS sequence"/>
</dbReference>
<comment type="caution">
    <text evidence="1">The sequence shown here is derived from an EMBL/GenBank/DDBJ whole genome shotgun (WGS) entry which is preliminary data.</text>
</comment>
<organism evidence="1 2">
    <name type="scientific">Candidatus Woesebacteria bacterium RIFOXYA1_FULL_43_9</name>
    <dbReference type="NCBI Taxonomy" id="1802534"/>
    <lineage>
        <taxon>Bacteria</taxon>
        <taxon>Candidatus Woeseibacteriota</taxon>
    </lineage>
</organism>
<evidence type="ECO:0000313" key="2">
    <source>
        <dbReference type="Proteomes" id="UP000179241"/>
    </source>
</evidence>
<proteinExistence type="predicted"/>
<evidence type="ECO:0000313" key="1">
    <source>
        <dbReference type="EMBL" id="OGM77633.1"/>
    </source>
</evidence>